<keyword evidence="3" id="KW-0808">Transferase</keyword>
<dbReference type="Pfam" id="PF01757">
    <property type="entry name" value="Acyl_transf_3"/>
    <property type="match status" value="1"/>
</dbReference>
<dbReference type="Proteomes" id="UP000518316">
    <property type="component" value="Unassembled WGS sequence"/>
</dbReference>
<keyword evidence="3" id="KW-0012">Acyltransferase</keyword>
<reference evidence="3 4" key="1">
    <citation type="submission" date="2020-07" db="EMBL/GenBank/DDBJ databases">
        <title>Description of Limosilactobacillus balticus sp. nov., Limosilactobacillus agrestis sp. nov., Limosilactobacillus albertensis sp. nov., Limosilactobacillus rudii sp. nov., Limosilactobacillus fastidiosus sp. nov., five novel Limosilactobacillus species isolated from the vertebrate gastrointestinal tract, and proposal of 6 subspecies of Limosilactobacillus reuteri adapted to the gastrointestinal tract of specific vertebrate hosts.</title>
        <authorList>
            <person name="Li F."/>
            <person name="Cheng C."/>
            <person name="Zheng J."/>
            <person name="Quevedo R.M."/>
            <person name="Li J."/>
            <person name="Roos S."/>
            <person name="Gaenzle M.G."/>
            <person name="Walter J."/>
        </authorList>
    </citation>
    <scope>NUCLEOTIDE SEQUENCE [LARGE SCALE GENOMIC DNA]</scope>
    <source>
        <strain evidence="3 4">RRLNB_1_1</strain>
    </source>
</reference>
<feature type="transmembrane region" description="Helical" evidence="1">
    <location>
        <begin position="12"/>
        <end position="29"/>
    </location>
</feature>
<dbReference type="InterPro" id="IPR052734">
    <property type="entry name" value="Nod_factor_acetyltransferase"/>
</dbReference>
<comment type="caution">
    <text evidence="3">The sequence shown here is derived from an EMBL/GenBank/DDBJ whole genome shotgun (WGS) entry which is preliminary data.</text>
</comment>
<dbReference type="EMBL" id="JACIVC010000064">
    <property type="protein sequence ID" value="MBB1070162.1"/>
    <property type="molecule type" value="Genomic_DNA"/>
</dbReference>
<dbReference type="RefSeq" id="WP_182598653.1">
    <property type="nucleotide sequence ID" value="NZ_JACIVC010000064.1"/>
</dbReference>
<dbReference type="PANTHER" id="PTHR37312">
    <property type="entry name" value="MEMBRANE-BOUND ACYLTRANSFERASE YKRP-RELATED"/>
    <property type="match status" value="1"/>
</dbReference>
<gene>
    <name evidence="3" type="ORF">H5S40_08350</name>
</gene>
<proteinExistence type="predicted"/>
<organism evidence="3 4">
    <name type="scientific">Limosilactobacillus albertensis</name>
    <dbReference type="NCBI Taxonomy" id="2759752"/>
    <lineage>
        <taxon>Bacteria</taxon>
        <taxon>Bacillati</taxon>
        <taxon>Bacillota</taxon>
        <taxon>Bacilli</taxon>
        <taxon>Lactobacillales</taxon>
        <taxon>Lactobacillaceae</taxon>
        <taxon>Limosilactobacillus</taxon>
    </lineage>
</organism>
<sequence length="74" mass="8526">MKTNKRIQWVDIVKGIAILAMITGHSLTGAPGENLLTLLIYSFHMPIFFIMSGFTTKIQKDKKIIGEKHYHYYI</sequence>
<feature type="domain" description="Acyltransferase 3" evidence="2">
    <location>
        <begin position="7"/>
        <end position="56"/>
    </location>
</feature>
<evidence type="ECO:0000259" key="2">
    <source>
        <dbReference type="Pfam" id="PF01757"/>
    </source>
</evidence>
<keyword evidence="1" id="KW-1133">Transmembrane helix</keyword>
<keyword evidence="4" id="KW-1185">Reference proteome</keyword>
<protein>
    <submittedName>
        <fullName evidence="3">Acyltransferase family protein</fullName>
    </submittedName>
</protein>
<keyword evidence="1" id="KW-0812">Transmembrane</keyword>
<keyword evidence="1" id="KW-0472">Membrane</keyword>
<accession>A0A7W3TSP2</accession>
<feature type="transmembrane region" description="Helical" evidence="1">
    <location>
        <begin position="35"/>
        <end position="54"/>
    </location>
</feature>
<name>A0A7W3TSP2_9LACO</name>
<evidence type="ECO:0000313" key="4">
    <source>
        <dbReference type="Proteomes" id="UP000518316"/>
    </source>
</evidence>
<evidence type="ECO:0000256" key="1">
    <source>
        <dbReference type="SAM" id="Phobius"/>
    </source>
</evidence>
<dbReference type="GO" id="GO:0016747">
    <property type="term" value="F:acyltransferase activity, transferring groups other than amino-acyl groups"/>
    <property type="evidence" value="ECO:0007669"/>
    <property type="project" value="InterPro"/>
</dbReference>
<dbReference type="AlphaFoldDB" id="A0A7W3TSP2"/>
<dbReference type="PANTHER" id="PTHR37312:SF1">
    <property type="entry name" value="MEMBRANE-BOUND ACYLTRANSFERASE YKRP-RELATED"/>
    <property type="match status" value="1"/>
</dbReference>
<dbReference type="InterPro" id="IPR002656">
    <property type="entry name" value="Acyl_transf_3_dom"/>
</dbReference>
<evidence type="ECO:0000313" key="3">
    <source>
        <dbReference type="EMBL" id="MBB1070162.1"/>
    </source>
</evidence>